<reference evidence="7 8" key="1">
    <citation type="journal article" date="2018" name="Nat. Genet.">
        <title>The Rosa genome provides new insights in the design of modern roses.</title>
        <authorList>
            <person name="Bendahmane M."/>
        </authorList>
    </citation>
    <scope>NUCLEOTIDE SEQUENCE [LARGE SCALE GENOMIC DNA]</scope>
    <source>
        <strain evidence="8">cv. Old Blush</strain>
    </source>
</reference>
<evidence type="ECO:0000256" key="1">
    <source>
        <dbReference type="ARBA" id="ARBA00004116"/>
    </source>
</evidence>
<feature type="domain" description="Strictosidine synthase conserved region" evidence="6">
    <location>
        <begin position="160"/>
        <end position="247"/>
    </location>
</feature>
<keyword evidence="3" id="KW-0926">Vacuole</keyword>
<keyword evidence="5" id="KW-0732">Signal</keyword>
<dbReference type="STRING" id="74649.A0A2P6R251"/>
<keyword evidence="7" id="KW-0456">Lyase</keyword>
<keyword evidence="4" id="KW-0325">Glycoprotein</keyword>
<evidence type="ECO:0000256" key="2">
    <source>
        <dbReference type="ARBA" id="ARBA00009191"/>
    </source>
</evidence>
<sequence>MNPPPFASFYLLLSCLLIILVSTSTSKPALAFSIASLRKYHQLELPYNVVGPESVAFDCRGEGPYVGVSDGRILKWEEPHNGWREFGYTSPNRQRKLCDGSTDKINEPICGRPLGLKFNPTTCELYIADAYFGLLKTGPNGGRPHQLATSAGGVPFHFLNALDIDDESGMVYFTDTSINFQRSVWILSIISGDRTGRLMQYDPSTKKVTVLLKGLAFPNGVALTKDKSFLLLAETGTLKILRLWLRGPKSNALELFAQLVGFPDNIKRNNNGEFWVAINNGRGRSISRTLLGDPVGAKFDEEGNVLEVLDGEDSTAALLQSVSEVEEHNGKLWMGSVENSYVGVGLF</sequence>
<dbReference type="SUPFAM" id="SSF63829">
    <property type="entry name" value="Calcium-dependent phosphotriesterase"/>
    <property type="match status" value="1"/>
</dbReference>
<evidence type="ECO:0000259" key="6">
    <source>
        <dbReference type="Pfam" id="PF03088"/>
    </source>
</evidence>
<evidence type="ECO:0000313" key="7">
    <source>
        <dbReference type="EMBL" id="PRQ40504.1"/>
    </source>
</evidence>
<dbReference type="Gramene" id="PRQ40504">
    <property type="protein sequence ID" value="PRQ40504"/>
    <property type="gene ID" value="RchiOBHm_Chr4g0436721"/>
</dbReference>
<dbReference type="Proteomes" id="UP000238479">
    <property type="component" value="Chromosome 4"/>
</dbReference>
<comment type="caution">
    <text evidence="7">The sequence shown here is derived from an EMBL/GenBank/DDBJ whole genome shotgun (WGS) entry which is preliminary data.</text>
</comment>
<dbReference type="PANTHER" id="PTHR10426">
    <property type="entry name" value="STRICTOSIDINE SYNTHASE-RELATED"/>
    <property type="match status" value="1"/>
</dbReference>
<name>A0A2P6R251_ROSCH</name>
<dbReference type="Gene3D" id="2.120.10.30">
    <property type="entry name" value="TolB, C-terminal domain"/>
    <property type="match status" value="1"/>
</dbReference>
<dbReference type="Pfam" id="PF03088">
    <property type="entry name" value="Str_synth"/>
    <property type="match status" value="1"/>
</dbReference>
<protein>
    <submittedName>
        <fullName evidence="7">Putative strictosidine synthase transcription factor WD40-like family</fullName>
        <ecNumber evidence="7">4.3.3.2</ecNumber>
    </submittedName>
</protein>
<dbReference type="InterPro" id="IPR011042">
    <property type="entry name" value="6-blade_b-propeller_TolB-like"/>
</dbReference>
<evidence type="ECO:0000256" key="3">
    <source>
        <dbReference type="ARBA" id="ARBA00022554"/>
    </source>
</evidence>
<gene>
    <name evidence="7" type="ORF">RchiOBHm_Chr4g0436721</name>
</gene>
<dbReference type="GO" id="GO:0012505">
    <property type="term" value="C:endomembrane system"/>
    <property type="evidence" value="ECO:0007669"/>
    <property type="project" value="TreeGrafter"/>
</dbReference>
<comment type="similarity">
    <text evidence="2">Belongs to the strictosidine synthase family.</text>
</comment>
<dbReference type="OMA" id="KPKFGWQ"/>
<dbReference type="EMBL" id="PDCK01000042">
    <property type="protein sequence ID" value="PRQ40504.1"/>
    <property type="molecule type" value="Genomic_DNA"/>
</dbReference>
<dbReference type="InterPro" id="IPR018119">
    <property type="entry name" value="Strictosidine_synth_cons-reg"/>
</dbReference>
<dbReference type="OrthoDB" id="5307922at2759"/>
<dbReference type="Pfam" id="PF20067">
    <property type="entry name" value="SSL_N"/>
    <property type="match status" value="1"/>
</dbReference>
<dbReference type="GO" id="GO:0016787">
    <property type="term" value="F:hydrolase activity"/>
    <property type="evidence" value="ECO:0007669"/>
    <property type="project" value="TreeGrafter"/>
</dbReference>
<keyword evidence="8" id="KW-1185">Reference proteome</keyword>
<organism evidence="7 8">
    <name type="scientific">Rosa chinensis</name>
    <name type="common">China rose</name>
    <dbReference type="NCBI Taxonomy" id="74649"/>
    <lineage>
        <taxon>Eukaryota</taxon>
        <taxon>Viridiplantae</taxon>
        <taxon>Streptophyta</taxon>
        <taxon>Embryophyta</taxon>
        <taxon>Tracheophyta</taxon>
        <taxon>Spermatophyta</taxon>
        <taxon>Magnoliopsida</taxon>
        <taxon>eudicotyledons</taxon>
        <taxon>Gunneridae</taxon>
        <taxon>Pentapetalae</taxon>
        <taxon>rosids</taxon>
        <taxon>fabids</taxon>
        <taxon>Rosales</taxon>
        <taxon>Rosaceae</taxon>
        <taxon>Rosoideae</taxon>
        <taxon>Rosoideae incertae sedis</taxon>
        <taxon>Rosa</taxon>
    </lineage>
</organism>
<feature type="chain" id="PRO_5015143480" evidence="5">
    <location>
        <begin position="32"/>
        <end position="347"/>
    </location>
</feature>
<evidence type="ECO:0000256" key="4">
    <source>
        <dbReference type="ARBA" id="ARBA00023180"/>
    </source>
</evidence>
<accession>A0A2P6R251</accession>
<dbReference type="EC" id="4.3.3.2" evidence="7"/>
<dbReference type="GO" id="GO:0016829">
    <property type="term" value="F:lyase activity"/>
    <property type="evidence" value="ECO:0007669"/>
    <property type="project" value="UniProtKB-KW"/>
</dbReference>
<comment type="subcellular location">
    <subcellularLocation>
        <location evidence="1">Vacuole</location>
    </subcellularLocation>
</comment>
<feature type="signal peptide" evidence="5">
    <location>
        <begin position="1"/>
        <end position="31"/>
    </location>
</feature>
<dbReference type="FunFam" id="2.120.10.30:FF:000048">
    <property type="entry name" value="Protein strictosidine synthase-like 10"/>
    <property type="match status" value="1"/>
</dbReference>
<evidence type="ECO:0000256" key="5">
    <source>
        <dbReference type="SAM" id="SignalP"/>
    </source>
</evidence>
<dbReference type="AlphaFoldDB" id="A0A2P6R251"/>
<evidence type="ECO:0000313" key="8">
    <source>
        <dbReference type="Proteomes" id="UP000238479"/>
    </source>
</evidence>
<dbReference type="PANTHER" id="PTHR10426:SF86">
    <property type="entry name" value="PROTEIN STRICTOSIDINE SYNTHASE-LIKE 10-LIKE"/>
    <property type="match status" value="1"/>
</dbReference>
<dbReference type="GO" id="GO:0005773">
    <property type="term" value="C:vacuole"/>
    <property type="evidence" value="ECO:0007669"/>
    <property type="project" value="UniProtKB-SubCell"/>
</dbReference>
<proteinExistence type="inferred from homology"/>